<keyword evidence="4 7" id="KW-0812">Transmembrane</keyword>
<dbReference type="EMBL" id="JACRTJ010000016">
    <property type="protein sequence ID" value="MBC8599027.1"/>
    <property type="molecule type" value="Genomic_DNA"/>
</dbReference>
<feature type="domain" description="ABC transmembrane type-1" evidence="8">
    <location>
        <begin position="79"/>
        <end position="292"/>
    </location>
</feature>
<feature type="transmembrane region" description="Helical" evidence="7">
    <location>
        <begin position="21"/>
        <end position="41"/>
    </location>
</feature>
<dbReference type="PANTHER" id="PTHR30193">
    <property type="entry name" value="ABC TRANSPORTER PERMEASE PROTEIN"/>
    <property type="match status" value="1"/>
</dbReference>
<evidence type="ECO:0000313" key="10">
    <source>
        <dbReference type="Proteomes" id="UP000647491"/>
    </source>
</evidence>
<feature type="transmembrane region" description="Helical" evidence="7">
    <location>
        <begin position="117"/>
        <end position="137"/>
    </location>
</feature>
<evidence type="ECO:0000256" key="7">
    <source>
        <dbReference type="RuleBase" id="RU363032"/>
    </source>
</evidence>
<dbReference type="PROSITE" id="PS50928">
    <property type="entry name" value="ABC_TM1"/>
    <property type="match status" value="1"/>
</dbReference>
<dbReference type="Proteomes" id="UP000647491">
    <property type="component" value="Unassembled WGS sequence"/>
</dbReference>
<dbReference type="SUPFAM" id="SSF161098">
    <property type="entry name" value="MetI-like"/>
    <property type="match status" value="1"/>
</dbReference>
<sequence>MKKEERNENAEKKRGVSRFTPYALIGPAMALMAVFVFYPLADLVYLSFFDYNLIGKKKFAGLGNYKVLFFVKTDFWEALSNTAVYTGTVVVLSLLLAVLFAMWLERDSLVNRFLQKSMFTPYLISMVSCAYIWSWMYNDDSGILNAMLAMFGLPLSRWLNDSHIALFCVAAVAVWKSLGYYLIIVLASVRTIPPEILEAAELDNTSPVRKFFRITLPMISPQLFFLLITITISSFKVFDTIQVMTGGGPGNATDVLVTYIYRYAFEMNARVGYASAAGTVLLVILMILTFVYFRMLGRKVYYQ</sequence>
<keyword evidence="3" id="KW-1003">Cell membrane</keyword>
<reference evidence="9 10" key="1">
    <citation type="submission" date="2020-08" db="EMBL/GenBank/DDBJ databases">
        <title>Genome public.</title>
        <authorList>
            <person name="Liu C."/>
            <person name="Sun Q."/>
        </authorList>
    </citation>
    <scope>NUCLEOTIDE SEQUENCE [LARGE SCALE GENOMIC DNA]</scope>
    <source>
        <strain evidence="9 10">BX10</strain>
    </source>
</reference>
<dbReference type="InterPro" id="IPR035906">
    <property type="entry name" value="MetI-like_sf"/>
</dbReference>
<evidence type="ECO:0000256" key="6">
    <source>
        <dbReference type="ARBA" id="ARBA00023136"/>
    </source>
</evidence>
<evidence type="ECO:0000256" key="3">
    <source>
        <dbReference type="ARBA" id="ARBA00022475"/>
    </source>
</evidence>
<evidence type="ECO:0000313" key="9">
    <source>
        <dbReference type="EMBL" id="MBC8599027.1"/>
    </source>
</evidence>
<evidence type="ECO:0000256" key="1">
    <source>
        <dbReference type="ARBA" id="ARBA00004651"/>
    </source>
</evidence>
<accession>A0ABR7NSD6</accession>
<feature type="transmembrane region" description="Helical" evidence="7">
    <location>
        <begin position="214"/>
        <end position="235"/>
    </location>
</feature>
<comment type="caution">
    <text evidence="9">The sequence shown here is derived from an EMBL/GenBank/DDBJ whole genome shotgun (WGS) entry which is preliminary data.</text>
</comment>
<gene>
    <name evidence="9" type="ORF">H8708_07255</name>
</gene>
<comment type="similarity">
    <text evidence="7">Belongs to the binding-protein-dependent transport system permease family.</text>
</comment>
<dbReference type="PANTHER" id="PTHR30193:SF37">
    <property type="entry name" value="INNER MEMBRANE ABC TRANSPORTER PERMEASE PROTEIN YCJO"/>
    <property type="match status" value="1"/>
</dbReference>
<keyword evidence="5 7" id="KW-1133">Transmembrane helix</keyword>
<evidence type="ECO:0000256" key="4">
    <source>
        <dbReference type="ARBA" id="ARBA00022692"/>
    </source>
</evidence>
<feature type="transmembrane region" description="Helical" evidence="7">
    <location>
        <begin position="271"/>
        <end position="293"/>
    </location>
</feature>
<proteinExistence type="inferred from homology"/>
<organism evidence="9 10">
    <name type="scientific">Enterocloster hominis</name>
    <name type="common">ex Liu et al. 2021</name>
    <dbReference type="NCBI Taxonomy" id="2763663"/>
    <lineage>
        <taxon>Bacteria</taxon>
        <taxon>Bacillati</taxon>
        <taxon>Bacillota</taxon>
        <taxon>Clostridia</taxon>
        <taxon>Lachnospirales</taxon>
        <taxon>Lachnospiraceae</taxon>
        <taxon>Enterocloster</taxon>
    </lineage>
</organism>
<evidence type="ECO:0000256" key="5">
    <source>
        <dbReference type="ARBA" id="ARBA00022989"/>
    </source>
</evidence>
<dbReference type="Pfam" id="PF00528">
    <property type="entry name" value="BPD_transp_1"/>
    <property type="match status" value="1"/>
</dbReference>
<name>A0ABR7NSD6_9FIRM</name>
<dbReference type="CDD" id="cd06261">
    <property type="entry name" value="TM_PBP2"/>
    <property type="match status" value="1"/>
</dbReference>
<evidence type="ECO:0000256" key="2">
    <source>
        <dbReference type="ARBA" id="ARBA00022448"/>
    </source>
</evidence>
<comment type="subcellular location">
    <subcellularLocation>
        <location evidence="1 7">Cell membrane</location>
        <topology evidence="1 7">Multi-pass membrane protein</topology>
    </subcellularLocation>
</comment>
<dbReference type="Gene3D" id="1.10.3720.10">
    <property type="entry name" value="MetI-like"/>
    <property type="match status" value="1"/>
</dbReference>
<keyword evidence="10" id="KW-1185">Reference proteome</keyword>
<evidence type="ECO:0000259" key="8">
    <source>
        <dbReference type="PROSITE" id="PS50928"/>
    </source>
</evidence>
<feature type="transmembrane region" description="Helical" evidence="7">
    <location>
        <begin position="83"/>
        <end position="105"/>
    </location>
</feature>
<feature type="transmembrane region" description="Helical" evidence="7">
    <location>
        <begin position="164"/>
        <end position="187"/>
    </location>
</feature>
<keyword evidence="2 7" id="KW-0813">Transport</keyword>
<protein>
    <submittedName>
        <fullName evidence="9">Sugar ABC transporter permease</fullName>
    </submittedName>
</protein>
<keyword evidence="6 7" id="KW-0472">Membrane</keyword>
<dbReference type="InterPro" id="IPR051393">
    <property type="entry name" value="ABC_transporter_permease"/>
</dbReference>
<dbReference type="InterPro" id="IPR000515">
    <property type="entry name" value="MetI-like"/>
</dbReference>